<reference evidence="2 3" key="1">
    <citation type="submission" date="2024-08" db="EMBL/GenBank/DDBJ databases">
        <authorList>
            <person name="Cucini C."/>
            <person name="Frati F."/>
        </authorList>
    </citation>
    <scope>NUCLEOTIDE SEQUENCE [LARGE SCALE GENOMIC DNA]</scope>
</reference>
<feature type="region of interest" description="Disordered" evidence="1">
    <location>
        <begin position="112"/>
        <end position="151"/>
    </location>
</feature>
<dbReference type="Proteomes" id="UP001642540">
    <property type="component" value="Unassembled WGS sequence"/>
</dbReference>
<gene>
    <name evidence="2" type="ORF">ODALV1_LOCUS30805</name>
</gene>
<protein>
    <submittedName>
        <fullName evidence="2">Uncharacterized protein</fullName>
    </submittedName>
</protein>
<accession>A0ABP1S8A3</accession>
<keyword evidence="3" id="KW-1185">Reference proteome</keyword>
<dbReference type="EMBL" id="CAXLJM020000164">
    <property type="protein sequence ID" value="CAL8146403.1"/>
    <property type="molecule type" value="Genomic_DNA"/>
</dbReference>
<evidence type="ECO:0000256" key="1">
    <source>
        <dbReference type="SAM" id="MobiDB-lite"/>
    </source>
</evidence>
<feature type="compositionally biased region" description="Pro residues" evidence="1">
    <location>
        <begin position="135"/>
        <end position="145"/>
    </location>
</feature>
<proteinExistence type="predicted"/>
<organism evidence="2 3">
    <name type="scientific">Orchesella dallaii</name>
    <dbReference type="NCBI Taxonomy" id="48710"/>
    <lineage>
        <taxon>Eukaryota</taxon>
        <taxon>Metazoa</taxon>
        <taxon>Ecdysozoa</taxon>
        <taxon>Arthropoda</taxon>
        <taxon>Hexapoda</taxon>
        <taxon>Collembola</taxon>
        <taxon>Entomobryomorpha</taxon>
        <taxon>Entomobryoidea</taxon>
        <taxon>Orchesellidae</taxon>
        <taxon>Orchesellinae</taxon>
        <taxon>Orchesella</taxon>
    </lineage>
</organism>
<sequence length="151" mass="17226">MYKFKIWKLKRLQSHFLLEIITVIKPKTNGTEDIWESGNIVFQIFFYNTTGANGSDDDRSFNNSTILLANEKLSKSNFPFNDVLECIQLFIIFLSIPFLFRKCLTLYRAREPAAASSASDSSSSNISPTRNSRNTPPPKYQPPPSYNQCTV</sequence>
<evidence type="ECO:0000313" key="2">
    <source>
        <dbReference type="EMBL" id="CAL8146403.1"/>
    </source>
</evidence>
<feature type="compositionally biased region" description="Polar residues" evidence="1">
    <location>
        <begin position="125"/>
        <end position="134"/>
    </location>
</feature>
<name>A0ABP1S8A3_9HEXA</name>
<comment type="caution">
    <text evidence="2">The sequence shown here is derived from an EMBL/GenBank/DDBJ whole genome shotgun (WGS) entry which is preliminary data.</text>
</comment>
<evidence type="ECO:0000313" key="3">
    <source>
        <dbReference type="Proteomes" id="UP001642540"/>
    </source>
</evidence>
<feature type="compositionally biased region" description="Low complexity" evidence="1">
    <location>
        <begin position="113"/>
        <end position="124"/>
    </location>
</feature>